<dbReference type="Proteomes" id="UP000198406">
    <property type="component" value="Unassembled WGS sequence"/>
</dbReference>
<feature type="active site" evidence="2">
    <location>
        <position position="398"/>
    </location>
</feature>
<keyword evidence="3" id="KW-0645">Protease</keyword>
<dbReference type="NCBIfam" id="TIGR02227">
    <property type="entry name" value="sigpep_I_bact"/>
    <property type="match status" value="1"/>
</dbReference>
<comment type="caution">
    <text evidence="5">The sequence shown here is derived from an EMBL/GenBank/DDBJ whole genome shotgun (WGS) entry which is preliminary data.</text>
</comment>
<dbReference type="InterPro" id="IPR036286">
    <property type="entry name" value="LexA/Signal_pep-like_sf"/>
</dbReference>
<dbReference type="GO" id="GO:0004252">
    <property type="term" value="F:serine-type endopeptidase activity"/>
    <property type="evidence" value="ECO:0007669"/>
    <property type="project" value="InterPro"/>
</dbReference>
<dbReference type="CDD" id="cd06530">
    <property type="entry name" value="S26_SPase_I"/>
    <property type="match status" value="1"/>
</dbReference>
<dbReference type="PANTHER" id="PTHR43390:SF1">
    <property type="entry name" value="CHLOROPLAST PROCESSING PEPTIDASE"/>
    <property type="match status" value="1"/>
</dbReference>
<comment type="similarity">
    <text evidence="1 3">Belongs to the peptidase S26 family.</text>
</comment>
<feature type="active site" evidence="2">
    <location>
        <position position="333"/>
    </location>
</feature>
<keyword evidence="3" id="KW-0472">Membrane</keyword>
<dbReference type="OrthoDB" id="42172at2759"/>
<dbReference type="SUPFAM" id="SSF51306">
    <property type="entry name" value="LexA/Signal peptidase"/>
    <property type="match status" value="1"/>
</dbReference>
<dbReference type="AlphaFoldDB" id="A0A1Z5JWA6"/>
<accession>A0A1Z5JWA6</accession>
<protein>
    <recommendedName>
        <fullName evidence="3">Mitochondrial inner membrane protease subunit</fullName>
        <ecNumber evidence="3">3.4.21.-</ecNumber>
    </recommendedName>
</protein>
<dbReference type="Gene3D" id="2.10.109.10">
    <property type="entry name" value="Umud Fragment, subunit A"/>
    <property type="match status" value="1"/>
</dbReference>
<evidence type="ECO:0000256" key="2">
    <source>
        <dbReference type="PIRSR" id="PIRSR600223-1"/>
    </source>
</evidence>
<gene>
    <name evidence="5" type="ORF">FisN_25Hh160</name>
</gene>
<dbReference type="GO" id="GO:0006465">
    <property type="term" value="P:signal peptide processing"/>
    <property type="evidence" value="ECO:0007669"/>
    <property type="project" value="InterPro"/>
</dbReference>
<evidence type="ECO:0000259" key="4">
    <source>
        <dbReference type="Pfam" id="PF10502"/>
    </source>
</evidence>
<name>A0A1Z5JWA6_FISSO</name>
<keyword evidence="6" id="KW-1185">Reference proteome</keyword>
<proteinExistence type="inferred from homology"/>
<evidence type="ECO:0000256" key="3">
    <source>
        <dbReference type="RuleBase" id="RU362041"/>
    </source>
</evidence>
<dbReference type="EC" id="3.4.21.-" evidence="3"/>
<keyword evidence="3 5" id="KW-0378">Hydrolase</keyword>
<evidence type="ECO:0000313" key="5">
    <source>
        <dbReference type="EMBL" id="GAX18176.1"/>
    </source>
</evidence>
<keyword evidence="3" id="KW-0496">Mitochondrion</keyword>
<dbReference type="InterPro" id="IPR019533">
    <property type="entry name" value="Peptidase_S26"/>
</dbReference>
<dbReference type="PANTHER" id="PTHR43390">
    <property type="entry name" value="SIGNAL PEPTIDASE I"/>
    <property type="match status" value="1"/>
</dbReference>
<dbReference type="InParanoid" id="A0A1Z5JWA6"/>
<evidence type="ECO:0000313" key="6">
    <source>
        <dbReference type="Proteomes" id="UP000198406"/>
    </source>
</evidence>
<comment type="subcellular location">
    <subcellularLocation>
        <location evidence="3">Mitochondrion inner membrane</location>
    </subcellularLocation>
</comment>
<organism evidence="5 6">
    <name type="scientific">Fistulifera solaris</name>
    <name type="common">Oleaginous diatom</name>
    <dbReference type="NCBI Taxonomy" id="1519565"/>
    <lineage>
        <taxon>Eukaryota</taxon>
        <taxon>Sar</taxon>
        <taxon>Stramenopiles</taxon>
        <taxon>Ochrophyta</taxon>
        <taxon>Bacillariophyta</taxon>
        <taxon>Bacillariophyceae</taxon>
        <taxon>Bacillariophycidae</taxon>
        <taxon>Naviculales</taxon>
        <taxon>Naviculaceae</taxon>
        <taxon>Fistulifera</taxon>
    </lineage>
</organism>
<dbReference type="InterPro" id="IPR000223">
    <property type="entry name" value="Pept_S26A_signal_pept_1"/>
</dbReference>
<dbReference type="GO" id="GO:0005743">
    <property type="term" value="C:mitochondrial inner membrane"/>
    <property type="evidence" value="ECO:0007669"/>
    <property type="project" value="UniProtKB-SubCell"/>
</dbReference>
<evidence type="ECO:0000256" key="1">
    <source>
        <dbReference type="ARBA" id="ARBA00009370"/>
    </source>
</evidence>
<sequence>MALSSGECFTSDPISVATENGTSYDFCIKFYPRGGGHSSSRSVLSTKPKSGFGMSYRVLPMFGPPPDEKVGVYLQFLPRHPSDTVDATFALRMKGQQRKGPKFDVEWRAGMRFVSLEETKLAEGRANDFGAHLMQTYLLADFVGYDDSNNQPTPVYLSLEIAIHGKPLPVHENRWTANSAREQPTTSFWRRAWRDLRESDASVAYHDPEQLRVGRIVVPILRSLAERPAMFRQGTYPGVEYRILRIIDPETGADLFYSRPGVDYELKPIYPLVQQLERLWPVRVNERDIPKLYTPAMYNGISAVGSLLTAVTGLLAAFLVSQAISIFVIPSRSMEPTLQVGDVLLVDKVTPRLTNKLNLNKYNDWVGNIILFHPTESLQDIVLKSGGRKLTDRELFVKRVAAGPGSTLKITDASGAVEIDGRKPLERRDFCGEEPTRLIEKFLRQGDEFQVGPKQVAVLGDCSSVSIDSRVWGPLPTDNIVGRPLLRVWPLSRVGQIQSLVTDWSE</sequence>
<reference evidence="5 6" key="1">
    <citation type="journal article" date="2015" name="Plant Cell">
        <title>Oil accumulation by the oleaginous diatom Fistulifera solaris as revealed by the genome and transcriptome.</title>
        <authorList>
            <person name="Tanaka T."/>
            <person name="Maeda Y."/>
            <person name="Veluchamy A."/>
            <person name="Tanaka M."/>
            <person name="Abida H."/>
            <person name="Marechal E."/>
            <person name="Bowler C."/>
            <person name="Muto M."/>
            <person name="Sunaga Y."/>
            <person name="Tanaka M."/>
            <person name="Yoshino T."/>
            <person name="Taniguchi T."/>
            <person name="Fukuda Y."/>
            <person name="Nemoto M."/>
            <person name="Matsumoto M."/>
            <person name="Wong P.S."/>
            <person name="Aburatani S."/>
            <person name="Fujibuchi W."/>
        </authorList>
    </citation>
    <scope>NUCLEOTIDE SEQUENCE [LARGE SCALE GENOMIC DNA]</scope>
    <source>
        <strain evidence="5 6">JPCC DA0580</strain>
    </source>
</reference>
<dbReference type="PRINTS" id="PR00727">
    <property type="entry name" value="LEADERPTASE"/>
</dbReference>
<feature type="domain" description="Peptidase S26" evidence="4">
    <location>
        <begin position="310"/>
        <end position="489"/>
    </location>
</feature>
<dbReference type="Pfam" id="PF10502">
    <property type="entry name" value="Peptidase_S26"/>
    <property type="match status" value="1"/>
</dbReference>
<dbReference type="EMBL" id="BDSP01000124">
    <property type="protein sequence ID" value="GAX18176.1"/>
    <property type="molecule type" value="Genomic_DNA"/>
</dbReference>
<keyword evidence="3" id="KW-0999">Mitochondrion inner membrane</keyword>